<evidence type="ECO:0000256" key="1">
    <source>
        <dbReference type="SAM" id="Phobius"/>
    </source>
</evidence>
<accession>A0A0W4ZQ59</accession>
<dbReference type="AlphaFoldDB" id="A0A0W4ZQ59"/>
<reference evidence="3" key="1">
    <citation type="journal article" date="2016" name="Nat. Commun.">
        <title>Genome analysis of three Pneumocystis species reveals adaptation mechanisms to life exclusively in mammalian hosts.</title>
        <authorList>
            <person name="Ma L."/>
            <person name="Chen Z."/>
            <person name="Huang D.W."/>
            <person name="Kutty G."/>
            <person name="Ishihara M."/>
            <person name="Wang H."/>
            <person name="Abouelleil A."/>
            <person name="Bishop L."/>
            <person name="Davey E."/>
            <person name="Deng R."/>
            <person name="Deng X."/>
            <person name="Fan L."/>
            <person name="Fantoni G."/>
            <person name="Fitzgerald M."/>
            <person name="Gogineni E."/>
            <person name="Goldberg J.M."/>
            <person name="Handley G."/>
            <person name="Hu X."/>
            <person name="Huber C."/>
            <person name="Jiao X."/>
            <person name="Jones K."/>
            <person name="Levin J.Z."/>
            <person name="Liu Y."/>
            <person name="Macdonald P."/>
            <person name="Melnikov A."/>
            <person name="Raley C."/>
            <person name="Sassi M."/>
            <person name="Sherman B.T."/>
            <person name="Song X."/>
            <person name="Sykes S."/>
            <person name="Tran B."/>
            <person name="Walsh L."/>
            <person name="Xia Y."/>
            <person name="Yang J."/>
            <person name="Young S."/>
            <person name="Zeng Q."/>
            <person name="Zheng X."/>
            <person name="Stephens R."/>
            <person name="Nusbaum C."/>
            <person name="Birren B.W."/>
            <person name="Azadi P."/>
            <person name="Lempicki R.A."/>
            <person name="Cuomo C.A."/>
            <person name="Kovacs J.A."/>
        </authorList>
    </citation>
    <scope>NUCLEOTIDE SEQUENCE [LARGE SCALE GENOMIC DNA]</scope>
    <source>
        <strain evidence="3">RU7</strain>
    </source>
</reference>
<keyword evidence="3" id="KW-1185">Reference proteome</keyword>
<proteinExistence type="predicted"/>
<organism evidence="2 3">
    <name type="scientific">Pneumocystis jirovecii (strain RU7)</name>
    <name type="common">Human pneumocystis pneumonia agent</name>
    <dbReference type="NCBI Taxonomy" id="1408657"/>
    <lineage>
        <taxon>Eukaryota</taxon>
        <taxon>Fungi</taxon>
        <taxon>Dikarya</taxon>
        <taxon>Ascomycota</taxon>
        <taxon>Taphrinomycotina</taxon>
        <taxon>Pneumocystomycetes</taxon>
        <taxon>Pneumocystaceae</taxon>
        <taxon>Pneumocystis</taxon>
    </lineage>
</organism>
<evidence type="ECO:0000313" key="3">
    <source>
        <dbReference type="Proteomes" id="UP000053447"/>
    </source>
</evidence>
<dbReference type="VEuPathDB" id="FungiDB:T551_01789"/>
<dbReference type="GeneID" id="28940307"/>
<feature type="transmembrane region" description="Helical" evidence="1">
    <location>
        <begin position="12"/>
        <end position="42"/>
    </location>
</feature>
<protein>
    <submittedName>
        <fullName evidence="2">Uncharacterized protein</fullName>
    </submittedName>
</protein>
<keyword evidence="1" id="KW-0472">Membrane</keyword>
<keyword evidence="1" id="KW-1133">Transmembrane helix</keyword>
<gene>
    <name evidence="2" type="ORF">T551_01789</name>
</gene>
<dbReference type="RefSeq" id="XP_018229797.1">
    <property type="nucleotide sequence ID" value="XM_018374052.1"/>
</dbReference>
<comment type="caution">
    <text evidence="2">The sequence shown here is derived from an EMBL/GenBank/DDBJ whole genome shotgun (WGS) entry which is preliminary data.</text>
</comment>
<dbReference type="EMBL" id="LFWA01000007">
    <property type="protein sequence ID" value="KTW30506.1"/>
    <property type="molecule type" value="Genomic_DNA"/>
</dbReference>
<name>A0A0W4ZQ59_PNEJ7</name>
<dbReference type="Proteomes" id="UP000053447">
    <property type="component" value="Unassembled WGS sequence"/>
</dbReference>
<evidence type="ECO:0000313" key="2">
    <source>
        <dbReference type="EMBL" id="KTW30506.1"/>
    </source>
</evidence>
<keyword evidence="1" id="KW-0812">Transmembrane</keyword>
<sequence length="69" mass="8393">MIFYIKEHFYGIWNFIHITCLDIILCSCILLTVILSILVSIFKYKQICYFIIRFNRNIYIKDILNIEIL</sequence>